<dbReference type="GO" id="GO:0009254">
    <property type="term" value="P:peptidoglycan turnover"/>
    <property type="evidence" value="ECO:0007669"/>
    <property type="project" value="TreeGrafter"/>
</dbReference>
<evidence type="ECO:0000256" key="1">
    <source>
        <dbReference type="ARBA" id="ARBA00023239"/>
    </source>
</evidence>
<dbReference type="InterPro" id="IPR040190">
    <property type="entry name" value="MURQ/GCKR"/>
</dbReference>
<dbReference type="EMBL" id="FNVA01000007">
    <property type="protein sequence ID" value="SEG60132.1"/>
    <property type="molecule type" value="Genomic_DNA"/>
</dbReference>
<evidence type="ECO:0000313" key="7">
    <source>
        <dbReference type="Proteomes" id="UP000236728"/>
    </source>
</evidence>
<protein>
    <recommendedName>
        <fullName evidence="3">N-acetylmuramic acid 6-phosphate etherase</fullName>
        <shortName evidence="3">MurNAc-6-P etherase</shortName>
        <ecNumber evidence="3">4.2.1.126</ecNumber>
    </recommendedName>
    <alternativeName>
        <fullName evidence="3">N-acetylmuramic acid 6-phosphate hydrolase</fullName>
    </alternativeName>
    <alternativeName>
        <fullName evidence="3">N-acetylmuramic acid 6-phosphate lyase</fullName>
    </alternativeName>
</protein>
<reference evidence="6 7" key="1">
    <citation type="submission" date="2016-10" db="EMBL/GenBank/DDBJ databases">
        <authorList>
            <person name="de Groot N.N."/>
        </authorList>
    </citation>
    <scope>NUCLEOTIDE SEQUENCE [LARGE SCALE GENOMIC DNA]</scope>
    <source>
        <strain evidence="6 7">DSM 22489</strain>
    </source>
</reference>
<dbReference type="Proteomes" id="UP000236728">
    <property type="component" value="Unassembled WGS sequence"/>
</dbReference>
<name>A0A1H6BHQ7_9BACT</name>
<dbReference type="PROSITE" id="PS50012">
    <property type="entry name" value="RCC1_3"/>
    <property type="match status" value="1"/>
</dbReference>
<dbReference type="OrthoDB" id="9813395at2"/>
<dbReference type="InterPro" id="IPR001347">
    <property type="entry name" value="SIS_dom"/>
</dbReference>
<dbReference type="InterPro" id="IPR000408">
    <property type="entry name" value="Reg_chr_condens"/>
</dbReference>
<comment type="function">
    <text evidence="3">Specifically catalyzes the cleavage of the D-lactyl ether substituent of MurNAc 6-phosphate, producing GlcNAc 6-phosphate and D-lactate.</text>
</comment>
<evidence type="ECO:0000313" key="6">
    <source>
        <dbReference type="EMBL" id="SEG60132.1"/>
    </source>
</evidence>
<dbReference type="GO" id="GO:0097173">
    <property type="term" value="P:N-acetylmuramic acid catabolic process"/>
    <property type="evidence" value="ECO:0007669"/>
    <property type="project" value="UniProtKB-UniPathway"/>
</dbReference>
<dbReference type="HAMAP" id="MF_00068">
    <property type="entry name" value="MurQ"/>
    <property type="match status" value="1"/>
</dbReference>
<organism evidence="6 7">
    <name type="scientific">Bryocella elongata</name>
    <dbReference type="NCBI Taxonomy" id="863522"/>
    <lineage>
        <taxon>Bacteria</taxon>
        <taxon>Pseudomonadati</taxon>
        <taxon>Acidobacteriota</taxon>
        <taxon>Terriglobia</taxon>
        <taxon>Terriglobales</taxon>
        <taxon>Acidobacteriaceae</taxon>
        <taxon>Bryocella</taxon>
    </lineage>
</organism>
<dbReference type="GO" id="GO:0016803">
    <property type="term" value="F:ether hydrolase activity"/>
    <property type="evidence" value="ECO:0007669"/>
    <property type="project" value="TreeGrafter"/>
</dbReference>
<dbReference type="PROSITE" id="PS51464">
    <property type="entry name" value="SIS"/>
    <property type="match status" value="1"/>
</dbReference>
<dbReference type="PROSITE" id="PS01272">
    <property type="entry name" value="GCKR"/>
    <property type="match status" value="1"/>
</dbReference>
<comment type="catalytic activity">
    <reaction evidence="3">
        <text>N-acetyl-D-muramate 6-phosphate + H2O = N-acetyl-D-glucosamine 6-phosphate + (R)-lactate</text>
        <dbReference type="Rhea" id="RHEA:26410"/>
        <dbReference type="ChEBI" id="CHEBI:15377"/>
        <dbReference type="ChEBI" id="CHEBI:16004"/>
        <dbReference type="ChEBI" id="CHEBI:57513"/>
        <dbReference type="ChEBI" id="CHEBI:58722"/>
        <dbReference type="EC" id="4.2.1.126"/>
    </reaction>
</comment>
<keyword evidence="2 3" id="KW-0119">Carbohydrate metabolism</keyword>
<feature type="active site" description="Proton donor" evidence="3">
    <location>
        <position position="89"/>
    </location>
</feature>
<dbReference type="GO" id="GO:0046348">
    <property type="term" value="P:amino sugar catabolic process"/>
    <property type="evidence" value="ECO:0007669"/>
    <property type="project" value="InterPro"/>
</dbReference>
<evidence type="ECO:0000256" key="4">
    <source>
        <dbReference type="SAM" id="MobiDB-lite"/>
    </source>
</evidence>
<dbReference type="Pfam" id="PF22645">
    <property type="entry name" value="GKRP_SIS_N"/>
    <property type="match status" value="1"/>
</dbReference>
<dbReference type="UniPathway" id="UPA00342"/>
<comment type="miscellaneous">
    <text evidence="3">A lyase-type mechanism (elimination/hydration) is suggested for the cleavage of the lactyl ether bond of MurNAc 6-phosphate, with the formation of an alpha,beta-unsaturated aldehyde intermediate with (E)-stereochemistry, followed by the syn addition of water to give product.</text>
</comment>
<dbReference type="AlphaFoldDB" id="A0A1H6BHQ7"/>
<dbReference type="PANTHER" id="PTHR10088:SF4">
    <property type="entry name" value="GLUCOKINASE REGULATORY PROTEIN"/>
    <property type="match status" value="1"/>
</dbReference>
<dbReference type="GO" id="GO:0097367">
    <property type="term" value="F:carbohydrate derivative binding"/>
    <property type="evidence" value="ECO:0007669"/>
    <property type="project" value="InterPro"/>
</dbReference>
<evidence type="ECO:0000259" key="5">
    <source>
        <dbReference type="PROSITE" id="PS51464"/>
    </source>
</evidence>
<dbReference type="CDD" id="cd05007">
    <property type="entry name" value="SIS_Etherase"/>
    <property type="match status" value="1"/>
</dbReference>
<dbReference type="Gene3D" id="3.40.50.10490">
    <property type="entry name" value="Glucose-6-phosphate isomerase like protein, domain 1"/>
    <property type="match status" value="1"/>
</dbReference>
<feature type="active site" evidence="3">
    <location>
        <position position="120"/>
    </location>
</feature>
<proteinExistence type="inferred from homology"/>
<dbReference type="FunFam" id="3.40.50.10490:FF:000014">
    <property type="entry name" value="N-acetylmuramic acid 6-phosphate etherase"/>
    <property type="match status" value="1"/>
</dbReference>
<comment type="subunit">
    <text evidence="3">Homodimer.</text>
</comment>
<dbReference type="PANTHER" id="PTHR10088">
    <property type="entry name" value="GLUCOKINASE REGULATORY PROTEIN"/>
    <property type="match status" value="1"/>
</dbReference>
<dbReference type="RefSeq" id="WP_103934576.1">
    <property type="nucleotide sequence ID" value="NZ_FNVA01000007.1"/>
</dbReference>
<dbReference type="InterPro" id="IPR005486">
    <property type="entry name" value="Glucokinase_regulatory_CS"/>
</dbReference>
<dbReference type="NCBIfam" id="NF003915">
    <property type="entry name" value="PRK05441.1"/>
    <property type="match status" value="1"/>
</dbReference>
<dbReference type="NCBIfam" id="NF009222">
    <property type="entry name" value="PRK12570.1"/>
    <property type="match status" value="1"/>
</dbReference>
<dbReference type="EC" id="4.2.1.126" evidence="3"/>
<dbReference type="InterPro" id="IPR005488">
    <property type="entry name" value="Etherase_MurQ"/>
</dbReference>
<feature type="compositionally biased region" description="Basic and acidic residues" evidence="4">
    <location>
        <begin position="115"/>
        <end position="133"/>
    </location>
</feature>
<feature type="region of interest" description="Disordered" evidence="4">
    <location>
        <begin position="113"/>
        <end position="133"/>
    </location>
</feature>
<evidence type="ECO:0000256" key="2">
    <source>
        <dbReference type="ARBA" id="ARBA00023277"/>
    </source>
</evidence>
<dbReference type="GO" id="GO:0016835">
    <property type="term" value="F:carbon-oxygen lyase activity"/>
    <property type="evidence" value="ECO:0007669"/>
    <property type="project" value="UniProtKB-UniRule"/>
</dbReference>
<feature type="domain" description="SIS" evidence="5">
    <location>
        <begin position="61"/>
        <end position="227"/>
    </location>
</feature>
<comment type="pathway">
    <text evidence="3">Amino-sugar metabolism; N-acetylmuramate degradation.</text>
</comment>
<accession>A0A1H6BHQ7</accession>
<dbReference type="Gene3D" id="1.10.8.1080">
    <property type="match status" value="1"/>
</dbReference>
<evidence type="ECO:0000256" key="3">
    <source>
        <dbReference type="HAMAP-Rule" id="MF_00068"/>
    </source>
</evidence>
<keyword evidence="7" id="KW-1185">Reference proteome</keyword>
<dbReference type="NCBIfam" id="TIGR00274">
    <property type="entry name" value="N-acetylmuramic acid 6-phosphate etherase"/>
    <property type="match status" value="1"/>
</dbReference>
<sequence>MAAPANVDLAKLVTESRNPATNHLDELPTLQMLELINDEDAKVAHAVRNELPFIAKAVDEVASRFERGGRLFYIGAGTSGRLGVLDASECPPTFNVSADLVQGLIAGGDGALRLSSEHSEDSPEEGARDLGRAGFAREGRPDVVVGIAASGRTPYVLGAINYAKMMGCLTIGLSCVPHSELAMQTDLAITPFVGPEVVTGSTRLKAGTATKLVLNMLSTGVMVRTGATYGNLMVNVRPTNAKLVARAHRIIAEAAEVSLEKAAELLPESGSDVKTAIVMGRLNLPRREAEAALGHAHGVLARVLHPEKFSQ</sequence>
<comment type="similarity">
    <text evidence="3">Belongs to the GCKR-like family. MurNAc-6-P etherase subfamily.</text>
</comment>
<dbReference type="InterPro" id="IPR046348">
    <property type="entry name" value="SIS_dom_sf"/>
</dbReference>
<gene>
    <name evidence="3" type="primary">murQ</name>
    <name evidence="6" type="ORF">SAMN05421819_3707</name>
</gene>
<keyword evidence="1 3" id="KW-0456">Lyase</keyword>
<dbReference type="SUPFAM" id="SSF53697">
    <property type="entry name" value="SIS domain"/>
    <property type="match status" value="1"/>
</dbReference>